<evidence type="ECO:0000256" key="8">
    <source>
        <dbReference type="ARBA" id="ARBA00023065"/>
    </source>
</evidence>
<comment type="subcellular location">
    <subcellularLocation>
        <location evidence="1">Cell membrane</location>
        <topology evidence="1">Multi-pass membrane protein</topology>
    </subcellularLocation>
</comment>
<keyword evidence="5 10" id="KW-0812">Transmembrane</keyword>
<dbReference type="InterPro" id="IPR004772">
    <property type="entry name" value="TrkH"/>
</dbReference>
<keyword evidence="2" id="KW-0813">Transport</keyword>
<name>A0A1G8Z3N7_9BACL</name>
<dbReference type="AlphaFoldDB" id="A0A1G8Z3N7"/>
<feature type="transmembrane region" description="Helical" evidence="10">
    <location>
        <begin position="266"/>
        <end position="285"/>
    </location>
</feature>
<feature type="transmembrane region" description="Helical" evidence="10">
    <location>
        <begin position="51"/>
        <end position="69"/>
    </location>
</feature>
<evidence type="ECO:0000256" key="3">
    <source>
        <dbReference type="ARBA" id="ARBA00022475"/>
    </source>
</evidence>
<evidence type="ECO:0000256" key="2">
    <source>
        <dbReference type="ARBA" id="ARBA00022448"/>
    </source>
</evidence>
<organism evidence="11 12">
    <name type="scientific">Paenibacillus typhae</name>
    <dbReference type="NCBI Taxonomy" id="1174501"/>
    <lineage>
        <taxon>Bacteria</taxon>
        <taxon>Bacillati</taxon>
        <taxon>Bacillota</taxon>
        <taxon>Bacilli</taxon>
        <taxon>Bacillales</taxon>
        <taxon>Paenibacillaceae</taxon>
        <taxon>Paenibacillus</taxon>
    </lineage>
</organism>
<reference evidence="12" key="1">
    <citation type="submission" date="2016-10" db="EMBL/GenBank/DDBJ databases">
        <authorList>
            <person name="Varghese N."/>
            <person name="Submissions S."/>
        </authorList>
    </citation>
    <scope>NUCLEOTIDE SEQUENCE [LARGE SCALE GENOMIC DNA]</scope>
    <source>
        <strain evidence="12">CGMCC 1.11012</strain>
    </source>
</reference>
<dbReference type="Proteomes" id="UP000199050">
    <property type="component" value="Unassembled WGS sequence"/>
</dbReference>
<dbReference type="PANTHER" id="PTHR32024:SF1">
    <property type="entry name" value="KTR SYSTEM POTASSIUM UPTAKE PROTEIN B"/>
    <property type="match status" value="1"/>
</dbReference>
<evidence type="ECO:0000256" key="10">
    <source>
        <dbReference type="SAM" id="Phobius"/>
    </source>
</evidence>
<keyword evidence="9 10" id="KW-0472">Membrane</keyword>
<dbReference type="InterPro" id="IPR003445">
    <property type="entry name" value="Cat_transpt"/>
</dbReference>
<feature type="transmembrane region" description="Helical" evidence="10">
    <location>
        <begin position="411"/>
        <end position="431"/>
    </location>
</feature>
<proteinExistence type="predicted"/>
<dbReference type="EMBL" id="FNDX01000031">
    <property type="protein sequence ID" value="SDK09732.1"/>
    <property type="molecule type" value="Genomic_DNA"/>
</dbReference>
<evidence type="ECO:0000313" key="12">
    <source>
        <dbReference type="Proteomes" id="UP000199050"/>
    </source>
</evidence>
<evidence type="ECO:0000256" key="9">
    <source>
        <dbReference type="ARBA" id="ARBA00023136"/>
    </source>
</evidence>
<evidence type="ECO:0000256" key="5">
    <source>
        <dbReference type="ARBA" id="ARBA00022692"/>
    </source>
</evidence>
<accession>A0A1G8Z3N7</accession>
<feature type="transmembrane region" description="Helical" evidence="10">
    <location>
        <begin position="331"/>
        <end position="363"/>
    </location>
</feature>
<dbReference type="NCBIfam" id="TIGR00933">
    <property type="entry name" value="2a38"/>
    <property type="match status" value="1"/>
</dbReference>
<dbReference type="GO" id="GO:0015379">
    <property type="term" value="F:potassium:chloride symporter activity"/>
    <property type="evidence" value="ECO:0007669"/>
    <property type="project" value="InterPro"/>
</dbReference>
<dbReference type="Pfam" id="PF02386">
    <property type="entry name" value="TrkH"/>
    <property type="match status" value="1"/>
</dbReference>
<dbReference type="GO" id="GO:0005886">
    <property type="term" value="C:plasma membrane"/>
    <property type="evidence" value="ECO:0007669"/>
    <property type="project" value="UniProtKB-SubCell"/>
</dbReference>
<keyword evidence="8" id="KW-0406">Ion transport</keyword>
<keyword evidence="7 10" id="KW-1133">Transmembrane helix</keyword>
<evidence type="ECO:0000256" key="4">
    <source>
        <dbReference type="ARBA" id="ARBA00022538"/>
    </source>
</evidence>
<feature type="transmembrane region" description="Helical" evidence="10">
    <location>
        <begin position="229"/>
        <end position="254"/>
    </location>
</feature>
<feature type="transmembrane region" description="Helical" evidence="10">
    <location>
        <begin position="167"/>
        <end position="188"/>
    </location>
</feature>
<evidence type="ECO:0000256" key="7">
    <source>
        <dbReference type="ARBA" id="ARBA00022989"/>
    </source>
</evidence>
<evidence type="ECO:0000256" key="6">
    <source>
        <dbReference type="ARBA" id="ARBA00022958"/>
    </source>
</evidence>
<feature type="transmembrane region" description="Helical" evidence="10">
    <location>
        <begin position="81"/>
        <end position="100"/>
    </location>
</feature>
<sequence length="482" mass="52581">MLDNNVYNLYVYWNNTNFLCCYEACERMSRLASPFPEFSKFRLFKLSPPQILVGGFAAVILIGTLLLMLPFASASGHSLRFIDALFTATSATCVTGLVVVDTGTHFSVFGQIVILLLIQVGGLGFMTMATLFALLLKRKISLRDRLILQEAMNQSSMEGIVRLIRRVLVYSLVIETGGAVLLSLRWAADMPFGRALYYGVFHAVSMFNNAGFDLFGNYRSLTAYAGDSVVNLVVMLLIVSGGIGFIVMADLIEYRKSRRLQLHSKVVLSMTGALILTGAVVIFVFEFTNTRTLGSLNFGGKIWASFFQSVTPRTAGANTVDIAGMRQATQFFIIILMFIGASPGSTGGGIKTTTFTLMIGAVVSMLRGREDIVLFRYRLAQERVFKALTITLLALLLIVSVSMVLSTTEGHPFLTILFETTSAFATVGLSMGLTPELSDAGKILLCLTMFAGRLGLLTLAYALGPKQGKPLYKYPEGKMIIG</sequence>
<feature type="transmembrane region" description="Helical" evidence="10">
    <location>
        <begin position="443"/>
        <end position="463"/>
    </location>
</feature>
<dbReference type="PANTHER" id="PTHR32024">
    <property type="entry name" value="TRK SYSTEM POTASSIUM UPTAKE PROTEIN TRKG-RELATED"/>
    <property type="match status" value="1"/>
</dbReference>
<protein>
    <submittedName>
        <fullName evidence="11">Trk system potassium uptake protein TrkH</fullName>
    </submittedName>
</protein>
<gene>
    <name evidence="11" type="ORF">SAMN05216192_13157</name>
</gene>
<evidence type="ECO:0000256" key="1">
    <source>
        <dbReference type="ARBA" id="ARBA00004651"/>
    </source>
</evidence>
<keyword evidence="4" id="KW-0633">Potassium transport</keyword>
<keyword evidence="12" id="KW-1185">Reference proteome</keyword>
<evidence type="ECO:0000313" key="11">
    <source>
        <dbReference type="EMBL" id="SDK09732.1"/>
    </source>
</evidence>
<keyword evidence="6" id="KW-0630">Potassium</keyword>
<dbReference type="STRING" id="1174501.SAMN05216192_13157"/>
<feature type="transmembrane region" description="Helical" evidence="10">
    <location>
        <begin position="112"/>
        <end position="136"/>
    </location>
</feature>
<keyword evidence="3" id="KW-1003">Cell membrane</keyword>
<feature type="transmembrane region" description="Helical" evidence="10">
    <location>
        <begin position="384"/>
        <end position="405"/>
    </location>
</feature>